<protein>
    <submittedName>
        <fullName evidence="1">Uncharacterized protein</fullName>
    </submittedName>
</protein>
<dbReference type="RefSeq" id="WP_029335100.1">
    <property type="nucleotide sequence ID" value="NZ_UGGP01000001.1"/>
</dbReference>
<proteinExistence type="predicted"/>
<dbReference type="STRING" id="1397694.GCA_000702585_02054"/>
<dbReference type="AlphaFoldDB" id="A0A377FTW1"/>
<evidence type="ECO:0000313" key="2">
    <source>
        <dbReference type="Proteomes" id="UP000254060"/>
    </source>
</evidence>
<accession>A0A377FTW1</accession>
<reference evidence="1 2" key="1">
    <citation type="submission" date="2018-06" db="EMBL/GenBank/DDBJ databases">
        <authorList>
            <consortium name="Pathogen Informatics"/>
            <person name="Doyle S."/>
        </authorList>
    </citation>
    <scope>NUCLEOTIDE SEQUENCE [LARGE SCALE GENOMIC DNA]</scope>
    <source>
        <strain evidence="1 2">NCTC13163</strain>
    </source>
</reference>
<sequence length="246" mass="28728">MRISIEQLGQDGLTREISRLDALLTLLHQKIRSLKLTLPRDASLTVVCCDTLSSESLQAIVYEHGVVPVYVLPIDKEVTPERALTELEHALRFCAPNVFTPDVLHTLRDHVERHDYTFEANLMRAINKNETIRANLIVSIKEDKASIWVDFYDIHGKRRWMKRQSVIEVDASSFDRSFPRGYRISRQVYKLHWDSLYTLDVIGWLGDRYRFRVYPKQDGNWNVTGQTLERKRSERSVLDGREGERT</sequence>
<organism evidence="1 2">
    <name type="scientific">Exiguobacterium aurantiacum</name>
    <dbReference type="NCBI Taxonomy" id="33987"/>
    <lineage>
        <taxon>Bacteria</taxon>
        <taxon>Bacillati</taxon>
        <taxon>Bacillota</taxon>
        <taxon>Bacilli</taxon>
        <taxon>Bacillales</taxon>
        <taxon>Bacillales Family XII. Incertae Sedis</taxon>
        <taxon>Exiguobacterium</taxon>
    </lineage>
</organism>
<dbReference type="Proteomes" id="UP000254060">
    <property type="component" value="Unassembled WGS sequence"/>
</dbReference>
<dbReference type="EMBL" id="UGGP01000001">
    <property type="protein sequence ID" value="STO08188.1"/>
    <property type="molecule type" value="Genomic_DNA"/>
</dbReference>
<evidence type="ECO:0000313" key="1">
    <source>
        <dbReference type="EMBL" id="STO08188.1"/>
    </source>
</evidence>
<gene>
    <name evidence="1" type="ORF">NCTC13163_01557</name>
</gene>
<name>A0A377FTW1_9BACL</name>
<dbReference type="OrthoDB" id="2356050at2"/>